<dbReference type="Pfam" id="PF00026">
    <property type="entry name" value="Asp"/>
    <property type="match status" value="1"/>
</dbReference>
<comment type="similarity">
    <text evidence="2 7">Belongs to the peptidase A1 family.</text>
</comment>
<feature type="chain" id="PRO_5034278666" description="rhizopuspepsin" evidence="8">
    <location>
        <begin position="21"/>
        <end position="440"/>
    </location>
</feature>
<organism evidence="10 11">
    <name type="scientific">Apophysomyces ossiformis</name>
    <dbReference type="NCBI Taxonomy" id="679940"/>
    <lineage>
        <taxon>Eukaryota</taxon>
        <taxon>Fungi</taxon>
        <taxon>Fungi incertae sedis</taxon>
        <taxon>Mucoromycota</taxon>
        <taxon>Mucoromycotina</taxon>
        <taxon>Mucoromycetes</taxon>
        <taxon>Mucorales</taxon>
        <taxon>Mucorineae</taxon>
        <taxon>Mucoraceae</taxon>
        <taxon>Apophysomyces</taxon>
    </lineage>
</organism>
<dbReference type="InterPro" id="IPR034164">
    <property type="entry name" value="Pepsin-like_dom"/>
</dbReference>
<keyword evidence="4 7" id="KW-0064">Aspartyl protease</keyword>
<evidence type="ECO:0000256" key="5">
    <source>
        <dbReference type="PIRSR" id="PIRSR601461-1"/>
    </source>
</evidence>
<evidence type="ECO:0000259" key="9">
    <source>
        <dbReference type="PROSITE" id="PS51767"/>
    </source>
</evidence>
<keyword evidence="6" id="KW-1015">Disulfide bond</keyword>
<feature type="domain" description="Peptidase A1" evidence="9">
    <location>
        <begin position="77"/>
        <end position="424"/>
    </location>
</feature>
<evidence type="ECO:0000256" key="3">
    <source>
        <dbReference type="ARBA" id="ARBA00013205"/>
    </source>
</evidence>
<evidence type="ECO:0000256" key="7">
    <source>
        <dbReference type="RuleBase" id="RU000454"/>
    </source>
</evidence>
<reference evidence="10" key="1">
    <citation type="submission" date="2020-01" db="EMBL/GenBank/DDBJ databases">
        <title>Genome Sequencing of Three Apophysomyces-Like Fungal Strains Confirms a Novel Fungal Genus in the Mucoromycota with divergent Burkholderia-like Endosymbiotic Bacteria.</title>
        <authorList>
            <person name="Stajich J.E."/>
            <person name="Macias A.M."/>
            <person name="Carter-House D."/>
            <person name="Lovett B."/>
            <person name="Kasson L.R."/>
            <person name="Berry K."/>
            <person name="Grigoriev I."/>
            <person name="Chang Y."/>
            <person name="Spatafora J."/>
            <person name="Kasson M.T."/>
        </authorList>
    </citation>
    <scope>NUCLEOTIDE SEQUENCE</scope>
    <source>
        <strain evidence="10">NRRL A-21654</strain>
    </source>
</reference>
<dbReference type="EC" id="3.4.23.21" evidence="3"/>
<dbReference type="SUPFAM" id="SSF50630">
    <property type="entry name" value="Acid proteases"/>
    <property type="match status" value="1"/>
</dbReference>
<keyword evidence="11" id="KW-1185">Reference proteome</keyword>
<name>A0A8H7EP04_9FUNG</name>
<evidence type="ECO:0000256" key="6">
    <source>
        <dbReference type="PIRSR" id="PIRSR601461-2"/>
    </source>
</evidence>
<dbReference type="Gene3D" id="2.40.70.10">
    <property type="entry name" value="Acid Proteases"/>
    <property type="match status" value="2"/>
</dbReference>
<evidence type="ECO:0000256" key="8">
    <source>
        <dbReference type="SAM" id="SignalP"/>
    </source>
</evidence>
<dbReference type="PANTHER" id="PTHR47966:SF51">
    <property type="entry name" value="BETA-SITE APP-CLEAVING ENZYME, ISOFORM A-RELATED"/>
    <property type="match status" value="1"/>
</dbReference>
<feature type="active site" evidence="5">
    <location>
        <position position="95"/>
    </location>
</feature>
<gene>
    <name evidence="10" type="ORF">EC973_000804</name>
</gene>
<dbReference type="Proteomes" id="UP000605846">
    <property type="component" value="Unassembled WGS sequence"/>
</dbReference>
<keyword evidence="8" id="KW-0732">Signal</keyword>
<feature type="signal peptide" evidence="8">
    <location>
        <begin position="1"/>
        <end position="20"/>
    </location>
</feature>
<dbReference type="OrthoDB" id="771136at2759"/>
<evidence type="ECO:0000313" key="11">
    <source>
        <dbReference type="Proteomes" id="UP000605846"/>
    </source>
</evidence>
<dbReference type="InterPro" id="IPR033121">
    <property type="entry name" value="PEPTIDASE_A1"/>
</dbReference>
<dbReference type="PROSITE" id="PS00141">
    <property type="entry name" value="ASP_PROTEASE"/>
    <property type="match status" value="1"/>
</dbReference>
<dbReference type="AlphaFoldDB" id="A0A8H7EP04"/>
<accession>A0A8H7EP04</accession>
<keyword evidence="7" id="KW-0645">Protease</keyword>
<keyword evidence="7" id="KW-0378">Hydrolase</keyword>
<comment type="caution">
    <text evidence="10">The sequence shown here is derived from an EMBL/GenBank/DDBJ whole genome shotgun (WGS) entry which is preliminary data.</text>
</comment>
<dbReference type="InterPro" id="IPR001969">
    <property type="entry name" value="Aspartic_peptidase_AS"/>
</dbReference>
<evidence type="ECO:0000313" key="10">
    <source>
        <dbReference type="EMBL" id="KAF7724696.1"/>
    </source>
</evidence>
<dbReference type="PRINTS" id="PR00792">
    <property type="entry name" value="PEPSIN"/>
</dbReference>
<evidence type="ECO:0000256" key="2">
    <source>
        <dbReference type="ARBA" id="ARBA00007447"/>
    </source>
</evidence>
<dbReference type="GO" id="GO:0006508">
    <property type="term" value="P:proteolysis"/>
    <property type="evidence" value="ECO:0007669"/>
    <property type="project" value="UniProtKB-KW"/>
</dbReference>
<dbReference type="PROSITE" id="PS51767">
    <property type="entry name" value="PEPTIDASE_A1"/>
    <property type="match status" value="1"/>
</dbReference>
<dbReference type="GO" id="GO:0004190">
    <property type="term" value="F:aspartic-type endopeptidase activity"/>
    <property type="evidence" value="ECO:0007669"/>
    <property type="project" value="UniProtKB-KW"/>
</dbReference>
<proteinExistence type="inferred from homology"/>
<feature type="disulfide bond" evidence="6">
    <location>
        <begin position="343"/>
        <end position="386"/>
    </location>
</feature>
<dbReference type="CDD" id="cd05471">
    <property type="entry name" value="pepsin_like"/>
    <property type="match status" value="1"/>
</dbReference>
<dbReference type="PANTHER" id="PTHR47966">
    <property type="entry name" value="BETA-SITE APP-CLEAVING ENZYME, ISOFORM A-RELATED"/>
    <property type="match status" value="1"/>
</dbReference>
<protein>
    <recommendedName>
        <fullName evidence="3">rhizopuspepsin</fullName>
        <ecNumber evidence="3">3.4.23.21</ecNumber>
    </recommendedName>
</protein>
<evidence type="ECO:0000256" key="1">
    <source>
        <dbReference type="ARBA" id="ARBA00001130"/>
    </source>
</evidence>
<sequence>MLLIPFILGLLPFYLTLVSCVPAKSPGSDGLLRFPLHKIRRDHTTDAVLRGAHRSKASSDSSILSVPLLQDEYHVLYGMAVNIGTSPQPFKLIFDTGSSDIWVPSFLLANDTSHFKSSTYKESNYTFDITYMGDVQAAGNYVRDTMAVSNHPLFNQTFALASSVSNRENLHGFNGVLGAGLPYNSYMHNAYCESYETVPISLYSKSLISKPLFSLYLSVPEGDPTDQVVFGGTNQSLVSSAFHYTDVLKYIPLEGKQINKKCLDDLRSHPYLKWIIKMRKIEVGSGSNGSEVALEEASRPVVIDSGTTNIFLHERVADSLAREIAPDFEKKSSNNITYYSVDCNHAHSTKPVKLYFESSADNGNFYLTFMAKNFVYTQKSDKPDECILIIQPLQDDKYDQIFGNRFLSYIATAFDFEQHRIGFAQRKTSSVLVQLDSSSR</sequence>
<dbReference type="InterPro" id="IPR021109">
    <property type="entry name" value="Peptidase_aspartic_dom_sf"/>
</dbReference>
<dbReference type="EMBL" id="JABAYA010000113">
    <property type="protein sequence ID" value="KAF7724696.1"/>
    <property type="molecule type" value="Genomic_DNA"/>
</dbReference>
<feature type="active site" evidence="5">
    <location>
        <position position="304"/>
    </location>
</feature>
<evidence type="ECO:0000256" key="4">
    <source>
        <dbReference type="ARBA" id="ARBA00022750"/>
    </source>
</evidence>
<comment type="catalytic activity">
    <reaction evidence="1">
        <text>Hydrolysis of proteins with broad specificity similar to that of pepsin A, preferring hydrophobic residues at P1 and P1'. Clots milk and activates trypsinogen. Does not cleave 4-Gln-|-His-5, but does cleave 10-His-|-Leu-11 and 12-Val-|-Glu-13 in B chain of insulin.</text>
        <dbReference type="EC" id="3.4.23.21"/>
    </reaction>
</comment>
<dbReference type="InterPro" id="IPR001461">
    <property type="entry name" value="Aspartic_peptidase_A1"/>
</dbReference>